<organism evidence="8 9">
    <name type="scientific">Dracunculus medinensis</name>
    <name type="common">Guinea worm</name>
    <dbReference type="NCBI Taxonomy" id="318479"/>
    <lineage>
        <taxon>Eukaryota</taxon>
        <taxon>Metazoa</taxon>
        <taxon>Ecdysozoa</taxon>
        <taxon>Nematoda</taxon>
        <taxon>Chromadorea</taxon>
        <taxon>Rhabditida</taxon>
        <taxon>Spirurina</taxon>
        <taxon>Dracunculoidea</taxon>
        <taxon>Dracunculidae</taxon>
        <taxon>Dracunculus</taxon>
    </lineage>
</organism>
<evidence type="ECO:0000313" key="8">
    <source>
        <dbReference type="EMBL" id="VDN50502.1"/>
    </source>
</evidence>
<evidence type="ECO:0000256" key="5">
    <source>
        <dbReference type="ARBA" id="ARBA00048017"/>
    </source>
</evidence>
<dbReference type="InterPro" id="IPR016181">
    <property type="entry name" value="Acyl_CoA_acyltransferase"/>
</dbReference>
<evidence type="ECO:0000256" key="1">
    <source>
        <dbReference type="ARBA" id="ARBA00004123"/>
    </source>
</evidence>
<proteinExistence type="inferred from homology"/>
<feature type="domain" description="Histone acetyl transferase HAT1 N-terminal" evidence="6">
    <location>
        <begin position="36"/>
        <end position="117"/>
    </location>
</feature>
<dbReference type="AlphaFoldDB" id="A0A3P7S7M7"/>
<evidence type="ECO:0000256" key="2">
    <source>
        <dbReference type="ARBA" id="ARBA00010543"/>
    </source>
</evidence>
<dbReference type="SUPFAM" id="SSF55729">
    <property type="entry name" value="Acyl-CoA N-acyltransferases (Nat)"/>
    <property type="match status" value="1"/>
</dbReference>
<evidence type="ECO:0000259" key="6">
    <source>
        <dbReference type="Pfam" id="PF10394"/>
    </source>
</evidence>
<dbReference type="PANTHER" id="PTHR12046">
    <property type="entry name" value="HISTONE ACETYLTRANSFERASE TYPE B CATALYTIC SUBUNIT"/>
    <property type="match status" value="1"/>
</dbReference>
<comment type="subcellular location">
    <subcellularLocation>
        <location evidence="1">Nucleus</location>
    </subcellularLocation>
</comment>
<dbReference type="STRING" id="318479.A0A3P7S7M7"/>
<dbReference type="Gene3D" id="3.40.630.30">
    <property type="match status" value="1"/>
</dbReference>
<dbReference type="GO" id="GO:0005634">
    <property type="term" value="C:nucleus"/>
    <property type="evidence" value="ECO:0007669"/>
    <property type="project" value="UniProtKB-SubCell"/>
</dbReference>
<reference evidence="8 9" key="1">
    <citation type="submission" date="2018-11" db="EMBL/GenBank/DDBJ databases">
        <authorList>
            <consortium name="Pathogen Informatics"/>
        </authorList>
    </citation>
    <scope>NUCLEOTIDE SEQUENCE [LARGE SCALE GENOMIC DNA]</scope>
</reference>
<dbReference type="GO" id="GO:0031509">
    <property type="term" value="P:subtelomeric heterochromatin formation"/>
    <property type="evidence" value="ECO:0007669"/>
    <property type="project" value="InterPro"/>
</dbReference>
<dbReference type="GO" id="GO:0042393">
    <property type="term" value="F:histone binding"/>
    <property type="evidence" value="ECO:0007669"/>
    <property type="project" value="InterPro"/>
</dbReference>
<dbReference type="OrthoDB" id="10253098at2759"/>
<dbReference type="Gene3D" id="1.10.10.390">
    <property type="match status" value="1"/>
</dbReference>
<gene>
    <name evidence="8" type="ORF">DME_LOCUS475</name>
</gene>
<dbReference type="InterPro" id="IPR048776">
    <property type="entry name" value="HAT1_C"/>
</dbReference>
<feature type="domain" description="Histone acetyltransferase type B catalytic subunit C-terminal" evidence="7">
    <location>
        <begin position="218"/>
        <end position="269"/>
    </location>
</feature>
<dbReference type="InterPro" id="IPR013523">
    <property type="entry name" value="Hist_AcTrfase_HAT1_C"/>
</dbReference>
<keyword evidence="9" id="KW-1185">Reference proteome</keyword>
<name>A0A3P7S7M7_DRAME</name>
<dbReference type="InterPro" id="IPR017380">
    <property type="entry name" value="Hist_AcTrfase_B-typ_cat-su"/>
</dbReference>
<dbReference type="Pfam" id="PF10394">
    <property type="entry name" value="Hat1_N"/>
    <property type="match status" value="1"/>
</dbReference>
<comment type="catalytic activity">
    <reaction evidence="5">
        <text>L-lysyl-[protein] + acetyl-CoA = N(6)-acetyl-L-lysyl-[protein] + CoA + H(+)</text>
        <dbReference type="Rhea" id="RHEA:45948"/>
        <dbReference type="Rhea" id="RHEA-COMP:9752"/>
        <dbReference type="Rhea" id="RHEA-COMP:10731"/>
        <dbReference type="ChEBI" id="CHEBI:15378"/>
        <dbReference type="ChEBI" id="CHEBI:29969"/>
        <dbReference type="ChEBI" id="CHEBI:57287"/>
        <dbReference type="ChEBI" id="CHEBI:57288"/>
        <dbReference type="ChEBI" id="CHEBI:61930"/>
        <dbReference type="EC" id="2.3.1.48"/>
    </reaction>
</comment>
<accession>A0A3P7S7M7</accession>
<dbReference type="EMBL" id="UYYG01000003">
    <property type="protein sequence ID" value="VDN50502.1"/>
    <property type="molecule type" value="Genomic_DNA"/>
</dbReference>
<evidence type="ECO:0000313" key="9">
    <source>
        <dbReference type="Proteomes" id="UP000274756"/>
    </source>
</evidence>
<comment type="similarity">
    <text evidence="2">Belongs to the HAT1 family.</text>
</comment>
<dbReference type="GO" id="GO:0004402">
    <property type="term" value="F:histone acetyltransferase activity"/>
    <property type="evidence" value="ECO:0007669"/>
    <property type="project" value="InterPro"/>
</dbReference>
<dbReference type="Pfam" id="PF21183">
    <property type="entry name" value="HAT1_C"/>
    <property type="match status" value="1"/>
</dbReference>
<dbReference type="Proteomes" id="UP000274756">
    <property type="component" value="Unassembled WGS sequence"/>
</dbReference>
<protein>
    <recommendedName>
        <fullName evidence="3">Histone acetyltransferase type B catalytic subunit</fullName>
    </recommendedName>
</protein>
<sequence length="356" mass="42215">MLKAKFIVFGKEISISVEIIAKTYVINLCNLLLFKVDNVIKKLKNQLPSNQMNTMVSSMDQFQVLLQEQRQFRPFGVLLSKFDFEGKEMQVYKISEGNEAFNKYLARVQTLALWYIEGAEYTDNDDSRWNHYFVYEAIKRPDDIGYRYILAGYSSVVNFYCHPFMVRTRIAQFLVLPQYRGKGNGSRFLQSIYNDLISRKEVKDVTVEDPSDKFMFMRDFIDCRNCAQLIEFSADNLKKGFSIEMKEAAQKKLKINPRQARRVYEILRLMKTDVRNEQELKDYRIDVKRRLEQPFKKSERDWNRLKRALNDEEMATVIANQTNIEKKIDTLRKLYDSLILDYKIVIDRLKIFTDLS</sequence>
<evidence type="ECO:0000256" key="3">
    <source>
        <dbReference type="ARBA" id="ARBA00021268"/>
    </source>
</evidence>
<evidence type="ECO:0000259" key="7">
    <source>
        <dbReference type="Pfam" id="PF21183"/>
    </source>
</evidence>
<evidence type="ECO:0000256" key="4">
    <source>
        <dbReference type="ARBA" id="ARBA00023242"/>
    </source>
</evidence>
<keyword evidence="4" id="KW-0539">Nucleus</keyword>
<dbReference type="InterPro" id="IPR019467">
    <property type="entry name" value="Hat1_N"/>
</dbReference>
<dbReference type="GO" id="GO:0000781">
    <property type="term" value="C:chromosome, telomeric region"/>
    <property type="evidence" value="ECO:0007669"/>
    <property type="project" value="GOC"/>
</dbReference>